<dbReference type="EMBL" id="FNAP01000002">
    <property type="protein sequence ID" value="SDD97714.1"/>
    <property type="molecule type" value="Genomic_DNA"/>
</dbReference>
<feature type="domain" description="HTH tetR-type" evidence="4">
    <location>
        <begin position="25"/>
        <end position="85"/>
    </location>
</feature>
<dbReference type="InterPro" id="IPR036271">
    <property type="entry name" value="Tet_transcr_reg_TetR-rel_C_sf"/>
</dbReference>
<protein>
    <submittedName>
        <fullName evidence="5">DNA-binding transcriptional regulator, AcrR family</fullName>
    </submittedName>
</protein>
<feature type="region of interest" description="Disordered" evidence="3">
    <location>
        <begin position="230"/>
        <end position="264"/>
    </location>
</feature>
<dbReference type="STRING" id="69960.SAMN05421720_102253"/>
<evidence type="ECO:0000313" key="6">
    <source>
        <dbReference type="Proteomes" id="UP000199412"/>
    </source>
</evidence>
<keyword evidence="1 2" id="KW-0238">DNA-binding</keyword>
<dbReference type="OrthoDB" id="7584337at2"/>
<dbReference type="Proteomes" id="UP000199412">
    <property type="component" value="Unassembled WGS sequence"/>
</dbReference>
<dbReference type="InterPro" id="IPR009057">
    <property type="entry name" value="Homeodomain-like_sf"/>
</dbReference>
<feature type="DNA-binding region" description="H-T-H motif" evidence="2">
    <location>
        <begin position="48"/>
        <end position="67"/>
    </location>
</feature>
<evidence type="ECO:0000313" key="5">
    <source>
        <dbReference type="EMBL" id="SDD97714.1"/>
    </source>
</evidence>
<dbReference type="SUPFAM" id="SSF48498">
    <property type="entry name" value="Tetracyclin repressor-like, C-terminal domain"/>
    <property type="match status" value="1"/>
</dbReference>
<dbReference type="Gene3D" id="1.10.357.10">
    <property type="entry name" value="Tetracycline Repressor, domain 2"/>
    <property type="match status" value="1"/>
</dbReference>
<dbReference type="AlphaFoldDB" id="A0A1G6Z4M4"/>
<organism evidence="5 6">
    <name type="scientific">Rhodospira trueperi</name>
    <dbReference type="NCBI Taxonomy" id="69960"/>
    <lineage>
        <taxon>Bacteria</taxon>
        <taxon>Pseudomonadati</taxon>
        <taxon>Pseudomonadota</taxon>
        <taxon>Alphaproteobacteria</taxon>
        <taxon>Rhodospirillales</taxon>
        <taxon>Rhodospirillaceae</taxon>
        <taxon>Rhodospira</taxon>
    </lineage>
</organism>
<dbReference type="Pfam" id="PF00440">
    <property type="entry name" value="TetR_N"/>
    <property type="match status" value="1"/>
</dbReference>
<gene>
    <name evidence="5" type="ORF">SAMN05421720_102253</name>
</gene>
<evidence type="ECO:0000256" key="2">
    <source>
        <dbReference type="PROSITE-ProRule" id="PRU00335"/>
    </source>
</evidence>
<evidence type="ECO:0000259" key="4">
    <source>
        <dbReference type="PROSITE" id="PS50977"/>
    </source>
</evidence>
<dbReference type="InterPro" id="IPR050109">
    <property type="entry name" value="HTH-type_TetR-like_transc_reg"/>
</dbReference>
<reference evidence="5 6" key="1">
    <citation type="submission" date="2016-10" db="EMBL/GenBank/DDBJ databases">
        <authorList>
            <person name="de Groot N.N."/>
        </authorList>
    </citation>
    <scope>NUCLEOTIDE SEQUENCE [LARGE SCALE GENOMIC DNA]</scope>
    <source>
        <strain evidence="5 6">ATCC 700224</strain>
    </source>
</reference>
<feature type="region of interest" description="Disordered" evidence="3">
    <location>
        <begin position="1"/>
        <end position="26"/>
    </location>
</feature>
<dbReference type="InterPro" id="IPR039536">
    <property type="entry name" value="TetR_C_Proteobacteria"/>
</dbReference>
<dbReference type="PRINTS" id="PR00455">
    <property type="entry name" value="HTHTETR"/>
</dbReference>
<sequence length="264" mass="28856">MAGAIGSQDKVEGAVRRGRPPLDPHTRETRILDALEQIISEAGLKGASMNAVARAAGMSKRTLYAHYDGRTALVEAWVRRVRASLVRELPDDADARPLAERLRLLLRREVQYAHSQRRMAALRAVIAEAPRNPDLARTVYRESAVAAKKLIEAELRRALAAGEIAGADPRTAADILFEMVYQSPLERLMNPDACTPTPSEADRRLDIAIAIFLHGLGNRTASGEALGILPTRETHRLVPGDAPRRRQNGASRESGEGDADPEKN</sequence>
<dbReference type="RefSeq" id="WP_092782815.1">
    <property type="nucleotide sequence ID" value="NZ_FNAP01000002.1"/>
</dbReference>
<dbReference type="InterPro" id="IPR001647">
    <property type="entry name" value="HTH_TetR"/>
</dbReference>
<dbReference type="PANTHER" id="PTHR30055:SF223">
    <property type="entry name" value="HTH-TYPE TRANSCRIPTIONAL REGULATOR UIDR"/>
    <property type="match status" value="1"/>
</dbReference>
<accession>A0A1G6Z4M4</accession>
<dbReference type="SUPFAM" id="SSF46689">
    <property type="entry name" value="Homeodomain-like"/>
    <property type="match status" value="1"/>
</dbReference>
<feature type="compositionally biased region" description="Basic and acidic residues" evidence="3">
    <location>
        <begin position="9"/>
        <end position="26"/>
    </location>
</feature>
<keyword evidence="6" id="KW-1185">Reference proteome</keyword>
<feature type="compositionally biased region" description="Basic and acidic residues" evidence="3">
    <location>
        <begin position="232"/>
        <end position="244"/>
    </location>
</feature>
<evidence type="ECO:0000256" key="1">
    <source>
        <dbReference type="ARBA" id="ARBA00023125"/>
    </source>
</evidence>
<dbReference type="PANTHER" id="PTHR30055">
    <property type="entry name" value="HTH-TYPE TRANSCRIPTIONAL REGULATOR RUTR"/>
    <property type="match status" value="1"/>
</dbReference>
<name>A0A1G6Z4M4_9PROT</name>
<dbReference type="Pfam" id="PF14246">
    <property type="entry name" value="TetR_C_7"/>
    <property type="match status" value="1"/>
</dbReference>
<dbReference type="GO" id="GO:0000976">
    <property type="term" value="F:transcription cis-regulatory region binding"/>
    <property type="evidence" value="ECO:0007669"/>
    <property type="project" value="TreeGrafter"/>
</dbReference>
<evidence type="ECO:0000256" key="3">
    <source>
        <dbReference type="SAM" id="MobiDB-lite"/>
    </source>
</evidence>
<dbReference type="PROSITE" id="PS50977">
    <property type="entry name" value="HTH_TETR_2"/>
    <property type="match status" value="1"/>
</dbReference>
<dbReference type="GO" id="GO:0003700">
    <property type="term" value="F:DNA-binding transcription factor activity"/>
    <property type="evidence" value="ECO:0007669"/>
    <property type="project" value="TreeGrafter"/>
</dbReference>
<proteinExistence type="predicted"/>